<sequence>MRDAPATQSETAWGTAPKAERPLKKMKVVPTSHPPVLPERLPPWLPRIKRLPPRPPHKEAPSEVSCREGSTDMAFLQHYHFSMGLIDMMRDSGRVVNELSRIINELRPELQPDNEPRSSLGIRPGLDDAVGPRREFFRRFAEGIGKLARSMSKNHRKKTG</sequence>
<dbReference type="Proteomes" id="UP000287651">
    <property type="component" value="Unassembled WGS sequence"/>
</dbReference>
<feature type="compositionally biased region" description="Polar residues" evidence="1">
    <location>
        <begin position="1"/>
        <end position="12"/>
    </location>
</feature>
<feature type="region of interest" description="Disordered" evidence="1">
    <location>
        <begin position="1"/>
        <end position="45"/>
    </location>
</feature>
<feature type="compositionally biased region" description="Pro residues" evidence="1">
    <location>
        <begin position="32"/>
        <end position="45"/>
    </location>
</feature>
<evidence type="ECO:0000313" key="2">
    <source>
        <dbReference type="EMBL" id="RRT72568.1"/>
    </source>
</evidence>
<accession>A0A427A8L8</accession>
<reference evidence="2 3" key="1">
    <citation type="journal article" date="2014" name="Agronomy (Basel)">
        <title>A Draft Genome Sequence for Ensete ventricosum, the Drought-Tolerant Tree Against Hunger.</title>
        <authorList>
            <person name="Harrison J."/>
            <person name="Moore K.A."/>
            <person name="Paszkiewicz K."/>
            <person name="Jones T."/>
            <person name="Grant M."/>
            <person name="Ambacheew D."/>
            <person name="Muzemil S."/>
            <person name="Studholme D.J."/>
        </authorList>
    </citation>
    <scope>NUCLEOTIDE SEQUENCE [LARGE SCALE GENOMIC DNA]</scope>
</reference>
<dbReference type="AlphaFoldDB" id="A0A427A8L8"/>
<evidence type="ECO:0000313" key="3">
    <source>
        <dbReference type="Proteomes" id="UP000287651"/>
    </source>
</evidence>
<evidence type="ECO:0000256" key="1">
    <source>
        <dbReference type="SAM" id="MobiDB-lite"/>
    </source>
</evidence>
<dbReference type="EMBL" id="AMZH03003365">
    <property type="protein sequence ID" value="RRT72568.1"/>
    <property type="molecule type" value="Genomic_DNA"/>
</dbReference>
<protein>
    <submittedName>
        <fullName evidence="2">Uncharacterized protein</fullName>
    </submittedName>
</protein>
<gene>
    <name evidence="2" type="ORF">B296_00002668</name>
</gene>
<proteinExistence type="predicted"/>
<name>A0A427A8L8_ENSVE</name>
<comment type="caution">
    <text evidence="2">The sequence shown here is derived from an EMBL/GenBank/DDBJ whole genome shotgun (WGS) entry which is preliminary data.</text>
</comment>
<organism evidence="2 3">
    <name type="scientific">Ensete ventricosum</name>
    <name type="common">Abyssinian banana</name>
    <name type="synonym">Musa ensete</name>
    <dbReference type="NCBI Taxonomy" id="4639"/>
    <lineage>
        <taxon>Eukaryota</taxon>
        <taxon>Viridiplantae</taxon>
        <taxon>Streptophyta</taxon>
        <taxon>Embryophyta</taxon>
        <taxon>Tracheophyta</taxon>
        <taxon>Spermatophyta</taxon>
        <taxon>Magnoliopsida</taxon>
        <taxon>Liliopsida</taxon>
        <taxon>Zingiberales</taxon>
        <taxon>Musaceae</taxon>
        <taxon>Ensete</taxon>
    </lineage>
</organism>